<accession>A0A4R2IED6</accession>
<dbReference type="OrthoDB" id="9805367at2"/>
<dbReference type="EMBL" id="SLWQ01000002">
    <property type="protein sequence ID" value="TCO41968.1"/>
    <property type="molecule type" value="Genomic_DNA"/>
</dbReference>
<dbReference type="InterPro" id="IPR009003">
    <property type="entry name" value="Peptidase_S1_PA"/>
</dbReference>
<comment type="function">
    <text evidence="6">Catalyzes the removal of dipeptides from the N-terminus of oligopeptides.</text>
</comment>
<feature type="signal peptide" evidence="6">
    <location>
        <begin position="1"/>
        <end position="20"/>
    </location>
</feature>
<protein>
    <recommendedName>
        <fullName evidence="6">Dipeptidyl-peptidase</fullName>
        <ecNumber evidence="6">3.4.14.-</ecNumber>
    </recommendedName>
</protein>
<dbReference type="Pfam" id="PF10459">
    <property type="entry name" value="Peptidase_S46"/>
    <property type="match status" value="1"/>
</dbReference>
<dbReference type="GO" id="GO:0070009">
    <property type="term" value="F:serine-type aminopeptidase activity"/>
    <property type="evidence" value="ECO:0007669"/>
    <property type="project" value="UniProtKB-UniRule"/>
</dbReference>
<feature type="chain" id="PRO_5023159688" description="Dipeptidyl-peptidase" evidence="6">
    <location>
        <begin position="21"/>
        <end position="689"/>
    </location>
</feature>
<keyword evidence="6" id="KW-0720">Serine protease</keyword>
<dbReference type="SUPFAM" id="SSF50494">
    <property type="entry name" value="Trypsin-like serine proteases"/>
    <property type="match status" value="1"/>
</dbReference>
<keyword evidence="8" id="KW-1185">Reference proteome</keyword>
<evidence type="ECO:0000313" key="7">
    <source>
        <dbReference type="EMBL" id="TCO41968.1"/>
    </source>
</evidence>
<evidence type="ECO:0000256" key="6">
    <source>
        <dbReference type="RuleBase" id="RU366067"/>
    </source>
</evidence>
<dbReference type="Proteomes" id="UP000294862">
    <property type="component" value="Unassembled WGS sequence"/>
</dbReference>
<dbReference type="PANTHER" id="PTHR38469">
    <property type="entry name" value="PERIPLASMIC PEPTIDASE SUBFAMILY S1B"/>
    <property type="match status" value="1"/>
</dbReference>
<dbReference type="GO" id="GO:0008239">
    <property type="term" value="F:dipeptidyl-peptidase activity"/>
    <property type="evidence" value="ECO:0007669"/>
    <property type="project" value="UniProtKB-UniRule"/>
</dbReference>
<dbReference type="EC" id="3.4.14.-" evidence="6"/>
<dbReference type="RefSeq" id="WP_131994873.1">
    <property type="nucleotide sequence ID" value="NZ_JACGXM010000005.1"/>
</dbReference>
<reference evidence="7 8" key="1">
    <citation type="journal article" date="2015" name="Stand. Genomic Sci.">
        <title>Genomic Encyclopedia of Bacterial and Archaeal Type Strains, Phase III: the genomes of soil and plant-associated and newly described type strains.</title>
        <authorList>
            <person name="Whitman W.B."/>
            <person name="Woyke T."/>
            <person name="Klenk H.P."/>
            <person name="Zhou Y."/>
            <person name="Lilburn T.G."/>
            <person name="Beck B.J."/>
            <person name="De Vos P."/>
            <person name="Vandamme P."/>
            <person name="Eisen J.A."/>
            <person name="Garrity G."/>
            <person name="Hugenholtz P."/>
            <person name="Kyrpides N.C."/>
        </authorList>
    </citation>
    <scope>NUCLEOTIDE SEQUENCE [LARGE SCALE GENOMIC DNA]</scope>
    <source>
        <strain evidence="7 8">A3</strain>
    </source>
</reference>
<organism evidence="7 8">
    <name type="scientific">Dokdonella fugitiva</name>
    <dbReference type="NCBI Taxonomy" id="328517"/>
    <lineage>
        <taxon>Bacteria</taxon>
        <taxon>Pseudomonadati</taxon>
        <taxon>Pseudomonadota</taxon>
        <taxon>Gammaproteobacteria</taxon>
        <taxon>Lysobacterales</taxon>
        <taxon>Rhodanobacteraceae</taxon>
        <taxon>Dokdonella</taxon>
    </lineage>
</organism>
<keyword evidence="5 6" id="KW-0378">Hydrolase</keyword>
<sequence>MYKLAVGIFLAFATGSAALAGEGMWTPDNLPTAQLQAKYGFTPTAEWTAHAQHAALRLAGGCSGSFVSPKGLVLTNHHCVNSCVQQLSTADRDFIKSGFLAREEKDEIKCPEIELNRLDTITDVTARVKKATAGRSGQAFSKADKAIKSEIEKECVAQDSAGTRCDVVDLYHGGVYALYKYHRYQDVRLVFAPEFEMAFFGGDPDNFNFPRYDLDVGMLRAWENDKPAVVADYFPFSKDGAAEGEMVVTIGNPGGTDRQLTIAELESARDLDLVPRLFLLAEQRGLITQFRSESPEHWRIGQHDLFSVENAFKALRGRLLALQDPAVFALKRKQEAELRAFVDADPARKAKYGGAWEAIAGAMDAYRSIATRYKYLEARRGFFSEYYAHARTLVRGTLERGKPNAERLREYTDSKLPSVTQHLLSSAPVYPDYEQVTLGWSLAKLREALGTDDALVRKILGNEAPDAVARRLVAGTRLGDPAVRKALWDGGAEAVAKSDDPFIVLARTVDPEARAIRARYENDVEAVVDKNSELIAGARFEKYGASVYPDATFTQRFSFGEVRGWDENGTAVPPFTDIAGTFAHATGSYPFALPASWLAAKDRLDLRKRMNLVTTNDIIGGNSGSPLVNARGEIVGLVFDGNIHSLGGNYWYDERLNRTVSVHSSAILEALGKVYGAERLVRELESARY</sequence>
<dbReference type="InterPro" id="IPR019500">
    <property type="entry name" value="Pep_S46"/>
</dbReference>
<evidence type="ECO:0000256" key="2">
    <source>
        <dbReference type="ARBA" id="ARBA00022438"/>
    </source>
</evidence>
<keyword evidence="2 6" id="KW-0031">Aminopeptidase</keyword>
<dbReference type="AlphaFoldDB" id="A0A4R2IED6"/>
<dbReference type="GO" id="GO:0006508">
    <property type="term" value="P:proteolysis"/>
    <property type="evidence" value="ECO:0007669"/>
    <property type="project" value="UniProtKB-KW"/>
</dbReference>
<dbReference type="GO" id="GO:0043171">
    <property type="term" value="P:peptide catabolic process"/>
    <property type="evidence" value="ECO:0007669"/>
    <property type="project" value="UniProtKB-UniRule"/>
</dbReference>
<evidence type="ECO:0000256" key="1">
    <source>
        <dbReference type="ARBA" id="ARBA00010491"/>
    </source>
</evidence>
<evidence type="ECO:0000256" key="5">
    <source>
        <dbReference type="ARBA" id="ARBA00022801"/>
    </source>
</evidence>
<evidence type="ECO:0000313" key="8">
    <source>
        <dbReference type="Proteomes" id="UP000294862"/>
    </source>
</evidence>
<evidence type="ECO:0000256" key="3">
    <source>
        <dbReference type="ARBA" id="ARBA00022670"/>
    </source>
</evidence>
<keyword evidence="3 6" id="KW-0645">Protease</keyword>
<proteinExistence type="inferred from homology"/>
<evidence type="ECO:0000256" key="4">
    <source>
        <dbReference type="ARBA" id="ARBA00022729"/>
    </source>
</evidence>
<dbReference type="InterPro" id="IPR043504">
    <property type="entry name" value="Peptidase_S1_PA_chymotrypsin"/>
</dbReference>
<gene>
    <name evidence="7" type="ORF">EV148_102322</name>
</gene>
<dbReference type="Gene3D" id="2.40.10.10">
    <property type="entry name" value="Trypsin-like serine proteases"/>
    <property type="match status" value="1"/>
</dbReference>
<name>A0A4R2IED6_9GAMM</name>
<comment type="similarity">
    <text evidence="1 6">Belongs to the peptidase S46 family.</text>
</comment>
<dbReference type="PANTHER" id="PTHR38469:SF1">
    <property type="entry name" value="PERIPLASMIC PEPTIDASE SUBFAMILY S1B"/>
    <property type="match status" value="1"/>
</dbReference>
<keyword evidence="4 6" id="KW-0732">Signal</keyword>
<comment type="caution">
    <text evidence="7">The sequence shown here is derived from an EMBL/GenBank/DDBJ whole genome shotgun (WGS) entry which is preliminary data.</text>
</comment>